<evidence type="ECO:0000256" key="1">
    <source>
        <dbReference type="SAM" id="MobiDB-lite"/>
    </source>
</evidence>
<dbReference type="Pfam" id="PF06965">
    <property type="entry name" value="Na_H_antiport_1"/>
    <property type="match status" value="1"/>
</dbReference>
<dbReference type="Gene3D" id="1.20.1530.10">
    <property type="entry name" value="Na+/H+ antiporter like domain"/>
    <property type="match status" value="1"/>
</dbReference>
<evidence type="ECO:0008006" key="4">
    <source>
        <dbReference type="Google" id="ProtNLM"/>
    </source>
</evidence>
<gene>
    <name evidence="2" type="ORF">NTG6680_2053</name>
</gene>
<proteinExistence type="predicted"/>
<dbReference type="Proteomes" id="UP000839052">
    <property type="component" value="Chromosome"/>
</dbReference>
<dbReference type="InterPro" id="IPR004670">
    <property type="entry name" value="NhaA"/>
</dbReference>
<reference evidence="2 3" key="1">
    <citation type="submission" date="2021-10" db="EMBL/GenBank/DDBJ databases">
        <authorList>
            <person name="Koch H."/>
        </authorList>
    </citation>
    <scope>NUCLEOTIDE SEQUENCE [LARGE SCALE GENOMIC DNA]</scope>
    <source>
        <strain evidence="2">6680</strain>
    </source>
</reference>
<accession>A0ABN8AKM5</accession>
<keyword evidence="3" id="KW-1185">Reference proteome</keyword>
<sequence length="112" mass="12501">MPFGLLAGESAFRMPLRDWINDGLLTIFFLVIGLEIKREFTVGRLATRRTAALPSGRGCRRHAAAPRLSTSRWRRPAPSRTNGPFRRRRTPRSRSPSSPCWATGCRSSCGSS</sequence>
<feature type="region of interest" description="Disordered" evidence="1">
    <location>
        <begin position="55"/>
        <end position="112"/>
    </location>
</feature>
<protein>
    <recommendedName>
        <fullName evidence="4">Cation/H+ exchanger domain-containing protein</fullName>
    </recommendedName>
</protein>
<name>A0ABN8AKM5_9PROT</name>
<evidence type="ECO:0000313" key="3">
    <source>
        <dbReference type="Proteomes" id="UP000839052"/>
    </source>
</evidence>
<organism evidence="2 3">
    <name type="scientific">Candidatus Nitrotoga arctica</name>
    <dbReference type="NCBI Taxonomy" id="453162"/>
    <lineage>
        <taxon>Bacteria</taxon>
        <taxon>Pseudomonadati</taxon>
        <taxon>Pseudomonadota</taxon>
        <taxon>Betaproteobacteria</taxon>
        <taxon>Nitrosomonadales</taxon>
        <taxon>Gallionellaceae</taxon>
        <taxon>Candidatus Nitrotoga</taxon>
    </lineage>
</organism>
<dbReference type="InterPro" id="IPR023171">
    <property type="entry name" value="Na/H_antiporter_dom_sf"/>
</dbReference>
<dbReference type="EMBL" id="OU912926">
    <property type="protein sequence ID" value="CAG9933302.1"/>
    <property type="molecule type" value="Genomic_DNA"/>
</dbReference>
<evidence type="ECO:0000313" key="2">
    <source>
        <dbReference type="EMBL" id="CAG9933302.1"/>
    </source>
</evidence>